<organism evidence="1 2">
    <name type="scientific">Phenylobacterium conjunctum</name>
    <dbReference type="NCBI Taxonomy" id="1298959"/>
    <lineage>
        <taxon>Bacteria</taxon>
        <taxon>Pseudomonadati</taxon>
        <taxon>Pseudomonadota</taxon>
        <taxon>Alphaproteobacteria</taxon>
        <taxon>Caulobacterales</taxon>
        <taxon>Caulobacteraceae</taxon>
        <taxon>Phenylobacterium</taxon>
    </lineage>
</organism>
<keyword evidence="2" id="KW-1185">Reference proteome</keyword>
<reference evidence="2" key="1">
    <citation type="journal article" date="2019" name="Int. J. Syst. Evol. Microbiol.">
        <title>The Global Catalogue of Microorganisms (GCM) 10K type strain sequencing project: providing services to taxonomists for standard genome sequencing and annotation.</title>
        <authorList>
            <consortium name="The Broad Institute Genomics Platform"/>
            <consortium name="The Broad Institute Genome Sequencing Center for Infectious Disease"/>
            <person name="Wu L."/>
            <person name="Ma J."/>
        </authorList>
    </citation>
    <scope>NUCLEOTIDE SEQUENCE [LARGE SCALE GENOMIC DNA]</scope>
    <source>
        <strain evidence="2">CCUG 55074</strain>
    </source>
</reference>
<dbReference type="EMBL" id="JBHTLQ010000013">
    <property type="protein sequence ID" value="MFD1190507.1"/>
    <property type="molecule type" value="Genomic_DNA"/>
</dbReference>
<proteinExistence type="predicted"/>
<dbReference type="Pfam" id="PF08811">
    <property type="entry name" value="DUF1800"/>
    <property type="match status" value="1"/>
</dbReference>
<sequence>MADRDLEAAIAATRFGLGARPGEIAAARSDPRGFLKAQIRREGADQPQPRADATQARIIAYRDLGRQRRQAKQAGDAEAADPVQQVQKLLRQETGGDFAARARLAALTEAGFRERWTLFWANHFTVSAAKAATAPLVGPFEEEAIRPNIFGRFADLLGAAETHPAMLLYLDQASSIGPGSRAAQYLGGRRRGVGAQKPNRPRGLNENLAREILELHTVGVEGGYSQADVTEFARALTGLSVGGERDGDQLGEAVFREMAHEPGPRTVMGVRYAAGGRDQVAAILSDLAARPQTARFVCGKIARHFVSDTPPPTLTERLERTWMASGGDLAAVAATLVDSPEAWDATPAKFKTPYEFLISSWRAAGGAPRDVTVLAPVLNGLGQKPFGAPSPKGWPEDAAVWAAPDAVVKRMAWAHAFAARATADRDPGDLAAQALGGRLRPQTATAIARAESRAEGFALLLMSPEFQRR</sequence>
<evidence type="ECO:0000313" key="2">
    <source>
        <dbReference type="Proteomes" id="UP001597216"/>
    </source>
</evidence>
<name>A0ABW3T0C0_9CAUL</name>
<dbReference type="RefSeq" id="WP_377353193.1">
    <property type="nucleotide sequence ID" value="NZ_JBHTLQ010000013.1"/>
</dbReference>
<comment type="caution">
    <text evidence="1">The sequence shown here is derived from an EMBL/GenBank/DDBJ whole genome shotgun (WGS) entry which is preliminary data.</text>
</comment>
<dbReference type="InterPro" id="IPR014917">
    <property type="entry name" value="DUF1800"/>
</dbReference>
<gene>
    <name evidence="1" type="ORF">ACFQ27_07945</name>
</gene>
<protein>
    <submittedName>
        <fullName evidence="1">DUF1800 family protein</fullName>
    </submittedName>
</protein>
<dbReference type="Proteomes" id="UP001597216">
    <property type="component" value="Unassembled WGS sequence"/>
</dbReference>
<accession>A0ABW3T0C0</accession>
<evidence type="ECO:0000313" key="1">
    <source>
        <dbReference type="EMBL" id="MFD1190507.1"/>
    </source>
</evidence>